<protein>
    <submittedName>
        <fullName evidence="10">Krueppel-like factor 13</fullName>
    </submittedName>
</protein>
<dbReference type="PROSITE" id="PS00028">
    <property type="entry name" value="ZINC_FINGER_C2H2_1"/>
    <property type="match status" value="3"/>
</dbReference>
<feature type="compositionally biased region" description="Low complexity" evidence="8">
    <location>
        <begin position="205"/>
        <end position="220"/>
    </location>
</feature>
<keyword evidence="3" id="KW-0677">Repeat</keyword>
<dbReference type="GO" id="GO:0008270">
    <property type="term" value="F:zinc ion binding"/>
    <property type="evidence" value="ECO:0007669"/>
    <property type="project" value="UniProtKB-KW"/>
</dbReference>
<feature type="domain" description="C2H2-type" evidence="9">
    <location>
        <begin position="177"/>
        <end position="204"/>
    </location>
</feature>
<feature type="domain" description="C2H2-type" evidence="9">
    <location>
        <begin position="117"/>
        <end position="146"/>
    </location>
</feature>
<feature type="domain" description="C2H2-type" evidence="9">
    <location>
        <begin position="147"/>
        <end position="176"/>
    </location>
</feature>
<organism evidence="10 11">
    <name type="scientific">Amphibalanus amphitrite</name>
    <name type="common">Striped barnacle</name>
    <name type="synonym">Balanus amphitrite</name>
    <dbReference type="NCBI Taxonomy" id="1232801"/>
    <lineage>
        <taxon>Eukaryota</taxon>
        <taxon>Metazoa</taxon>
        <taxon>Ecdysozoa</taxon>
        <taxon>Arthropoda</taxon>
        <taxon>Crustacea</taxon>
        <taxon>Multicrustacea</taxon>
        <taxon>Cirripedia</taxon>
        <taxon>Thoracica</taxon>
        <taxon>Thoracicalcarea</taxon>
        <taxon>Balanomorpha</taxon>
        <taxon>Balanoidea</taxon>
        <taxon>Balanidae</taxon>
        <taxon>Amphibalaninae</taxon>
        <taxon>Amphibalanus</taxon>
    </lineage>
</organism>
<reference evidence="10 11" key="1">
    <citation type="submission" date="2019-07" db="EMBL/GenBank/DDBJ databases">
        <title>Draft genome assembly of a fouling barnacle, Amphibalanus amphitrite (Darwin, 1854): The first reference genome for Thecostraca.</title>
        <authorList>
            <person name="Kim W."/>
        </authorList>
    </citation>
    <scope>NUCLEOTIDE SEQUENCE [LARGE SCALE GENOMIC DNA]</scope>
    <source>
        <strain evidence="10">SNU_AA5</strain>
        <tissue evidence="10">Soma without cirri and trophi</tissue>
    </source>
</reference>
<dbReference type="PANTHER" id="PTHR23235">
    <property type="entry name" value="KRUEPPEL-LIKE TRANSCRIPTION FACTOR"/>
    <property type="match status" value="1"/>
</dbReference>
<feature type="compositionally biased region" description="Basic residues" evidence="8">
    <location>
        <begin position="97"/>
        <end position="106"/>
    </location>
</feature>
<evidence type="ECO:0000259" key="9">
    <source>
        <dbReference type="PROSITE" id="PS50157"/>
    </source>
</evidence>
<dbReference type="SMART" id="SM00355">
    <property type="entry name" value="ZnF_C2H2"/>
    <property type="match status" value="3"/>
</dbReference>
<dbReference type="FunFam" id="3.30.160.60:FF:000926">
    <property type="entry name" value="Kruppel like factor 13"/>
    <property type="match status" value="1"/>
</dbReference>
<comment type="caution">
    <text evidence="10">The sequence shown here is derived from an EMBL/GenBank/DDBJ whole genome shotgun (WGS) entry which is preliminary data.</text>
</comment>
<dbReference type="GO" id="GO:0000978">
    <property type="term" value="F:RNA polymerase II cis-regulatory region sequence-specific DNA binding"/>
    <property type="evidence" value="ECO:0007669"/>
    <property type="project" value="TreeGrafter"/>
</dbReference>
<evidence type="ECO:0000313" key="10">
    <source>
        <dbReference type="EMBL" id="KAF0297067.1"/>
    </source>
</evidence>
<evidence type="ECO:0000313" key="11">
    <source>
        <dbReference type="Proteomes" id="UP000440578"/>
    </source>
</evidence>
<sequence>MLGGTMASRSQLSAQEWQDMERAAKALVQLSMSQFKVADYRLNSMNQESAFKIARILSDLAHVRQEPVPATDEEPAAGAEKENQQEPVPEPPAPTKRPVRKAKQSRAAKIVKQEKVYKCSHGGCDKIYGKSSHLKAHQRTHTGEKPFGCDWKGCVKRFARSDELVRHTRTHTGEKNFVCAVCDKRFMRSDHLTKHMRRHQEPHLPSGRAGSRAASPAAGATPQSRADAALDLRVLKPPHSVSSSLATPSDDRGSETESAPSVHGL</sequence>
<dbReference type="GO" id="GO:0000981">
    <property type="term" value="F:DNA-binding transcription factor activity, RNA polymerase II-specific"/>
    <property type="evidence" value="ECO:0007669"/>
    <property type="project" value="TreeGrafter"/>
</dbReference>
<gene>
    <name evidence="10" type="primary">KLF13</name>
    <name evidence="10" type="ORF">FJT64_005550</name>
</gene>
<proteinExistence type="predicted"/>
<evidence type="ECO:0000256" key="2">
    <source>
        <dbReference type="ARBA" id="ARBA00022723"/>
    </source>
</evidence>
<dbReference type="Gene3D" id="3.30.160.60">
    <property type="entry name" value="Classic Zinc Finger"/>
    <property type="match status" value="3"/>
</dbReference>
<keyword evidence="2" id="KW-0479">Metal-binding</keyword>
<keyword evidence="4 7" id="KW-0863">Zinc-finger</keyword>
<dbReference type="Proteomes" id="UP000440578">
    <property type="component" value="Unassembled WGS sequence"/>
</dbReference>
<dbReference type="FunFam" id="3.30.160.60:FF:000018">
    <property type="entry name" value="Krueppel-like factor 15"/>
    <property type="match status" value="1"/>
</dbReference>
<dbReference type="InterPro" id="IPR036236">
    <property type="entry name" value="Znf_C2H2_sf"/>
</dbReference>
<evidence type="ECO:0000256" key="4">
    <source>
        <dbReference type="ARBA" id="ARBA00022771"/>
    </source>
</evidence>
<evidence type="ECO:0000256" key="7">
    <source>
        <dbReference type="PROSITE-ProRule" id="PRU00042"/>
    </source>
</evidence>
<dbReference type="AlphaFoldDB" id="A0A6A4VL26"/>
<accession>A0A6A4VL26</accession>
<dbReference type="Pfam" id="PF00096">
    <property type="entry name" value="zf-C2H2"/>
    <property type="match status" value="3"/>
</dbReference>
<evidence type="ECO:0000256" key="1">
    <source>
        <dbReference type="ARBA" id="ARBA00004123"/>
    </source>
</evidence>
<name>A0A6A4VL26_AMPAM</name>
<dbReference type="GO" id="GO:0005634">
    <property type="term" value="C:nucleus"/>
    <property type="evidence" value="ECO:0007669"/>
    <property type="project" value="UniProtKB-SubCell"/>
</dbReference>
<dbReference type="PROSITE" id="PS50157">
    <property type="entry name" value="ZINC_FINGER_C2H2_2"/>
    <property type="match status" value="3"/>
</dbReference>
<dbReference type="InterPro" id="IPR013087">
    <property type="entry name" value="Znf_C2H2_type"/>
</dbReference>
<comment type="subcellular location">
    <subcellularLocation>
        <location evidence="1">Nucleus</location>
    </subcellularLocation>
</comment>
<keyword evidence="5" id="KW-0862">Zinc</keyword>
<dbReference type="FunFam" id="3.30.160.60:FF:000125">
    <property type="entry name" value="Putative zinc finger protein 143"/>
    <property type="match status" value="1"/>
</dbReference>
<dbReference type="OrthoDB" id="4748970at2759"/>
<keyword evidence="6" id="KW-0539">Nucleus</keyword>
<dbReference type="PANTHER" id="PTHR23235:SF120">
    <property type="entry name" value="KRUPPEL-LIKE FACTOR 15"/>
    <property type="match status" value="1"/>
</dbReference>
<feature type="region of interest" description="Disordered" evidence="8">
    <location>
        <begin position="66"/>
        <end position="107"/>
    </location>
</feature>
<dbReference type="SUPFAM" id="SSF57667">
    <property type="entry name" value="beta-beta-alpha zinc fingers"/>
    <property type="match status" value="2"/>
</dbReference>
<evidence type="ECO:0000256" key="3">
    <source>
        <dbReference type="ARBA" id="ARBA00022737"/>
    </source>
</evidence>
<keyword evidence="11" id="KW-1185">Reference proteome</keyword>
<feature type="region of interest" description="Disordered" evidence="8">
    <location>
        <begin position="193"/>
        <end position="265"/>
    </location>
</feature>
<evidence type="ECO:0000256" key="6">
    <source>
        <dbReference type="ARBA" id="ARBA00023242"/>
    </source>
</evidence>
<evidence type="ECO:0000256" key="5">
    <source>
        <dbReference type="ARBA" id="ARBA00022833"/>
    </source>
</evidence>
<evidence type="ECO:0000256" key="8">
    <source>
        <dbReference type="SAM" id="MobiDB-lite"/>
    </source>
</evidence>
<dbReference type="EMBL" id="VIIS01001515">
    <property type="protein sequence ID" value="KAF0297067.1"/>
    <property type="molecule type" value="Genomic_DNA"/>
</dbReference>